<organism evidence="1">
    <name type="scientific">Aphanomyces invadans</name>
    <dbReference type="NCBI Taxonomy" id="157072"/>
    <lineage>
        <taxon>Eukaryota</taxon>
        <taxon>Sar</taxon>
        <taxon>Stramenopiles</taxon>
        <taxon>Oomycota</taxon>
        <taxon>Saprolegniomycetes</taxon>
        <taxon>Saprolegniales</taxon>
        <taxon>Verrucalvaceae</taxon>
        <taxon>Aphanomyces</taxon>
    </lineage>
</organism>
<protein>
    <submittedName>
        <fullName evidence="1">Uncharacterized protein</fullName>
    </submittedName>
</protein>
<dbReference type="EMBL" id="KI913955">
    <property type="protein sequence ID" value="ETW06587.1"/>
    <property type="molecule type" value="Genomic_DNA"/>
</dbReference>
<accession>A0A024UL50</accession>
<gene>
    <name evidence="1" type="ORF">H310_02805</name>
</gene>
<dbReference type="RefSeq" id="XP_008864662.1">
    <property type="nucleotide sequence ID" value="XM_008866440.1"/>
</dbReference>
<reference evidence="1" key="1">
    <citation type="submission" date="2013-12" db="EMBL/GenBank/DDBJ databases">
        <title>The Genome Sequence of Aphanomyces invadans NJM9701.</title>
        <authorList>
            <consortium name="The Broad Institute Genomics Platform"/>
            <person name="Russ C."/>
            <person name="Tyler B."/>
            <person name="van West P."/>
            <person name="Dieguez-Uribeondo J."/>
            <person name="Young S.K."/>
            <person name="Zeng Q."/>
            <person name="Gargeya S."/>
            <person name="Fitzgerald M."/>
            <person name="Abouelleil A."/>
            <person name="Alvarado L."/>
            <person name="Chapman S.B."/>
            <person name="Gainer-Dewar J."/>
            <person name="Goldberg J."/>
            <person name="Griggs A."/>
            <person name="Gujja S."/>
            <person name="Hansen M."/>
            <person name="Howarth C."/>
            <person name="Imamovic A."/>
            <person name="Ireland A."/>
            <person name="Larimer J."/>
            <person name="McCowan C."/>
            <person name="Murphy C."/>
            <person name="Pearson M."/>
            <person name="Poon T.W."/>
            <person name="Priest M."/>
            <person name="Roberts A."/>
            <person name="Saif S."/>
            <person name="Shea T."/>
            <person name="Sykes S."/>
            <person name="Wortman J."/>
            <person name="Nusbaum C."/>
            <person name="Birren B."/>
        </authorList>
    </citation>
    <scope>NUCLEOTIDE SEQUENCE [LARGE SCALE GENOMIC DNA]</scope>
    <source>
        <strain evidence="1">NJM9701</strain>
    </source>
</reference>
<name>A0A024UL50_9STRA</name>
<proteinExistence type="predicted"/>
<evidence type="ECO:0000313" key="1">
    <source>
        <dbReference type="EMBL" id="ETW06587.1"/>
    </source>
</evidence>
<dbReference type="VEuPathDB" id="FungiDB:H310_02805"/>
<dbReference type="AlphaFoldDB" id="A0A024UL50"/>
<dbReference type="GeneID" id="20079855"/>
<sequence>MSTYPMGHLYVVQVMEYMDEDVGLFYQRELLKFELIRPMTLLADDLMKKDLRGNPTNCDNRVRTTHDGLCLAQRRNSVEVLIDERSFLGDSGSAAFNTKADGRKQLAQALERLFDVLVNATK</sequence>